<dbReference type="SUPFAM" id="SSF46689">
    <property type="entry name" value="Homeodomain-like"/>
    <property type="match status" value="1"/>
</dbReference>
<dbReference type="Proteomes" id="UP001580407">
    <property type="component" value="Unassembled WGS sequence"/>
</dbReference>
<dbReference type="EMBL" id="JBHILM010000060">
    <property type="protein sequence ID" value="MFB5685171.1"/>
    <property type="molecule type" value="Genomic_DNA"/>
</dbReference>
<gene>
    <name evidence="3" type="ORF">ACE3NQ_30130</name>
</gene>
<evidence type="ECO:0000259" key="2">
    <source>
        <dbReference type="Pfam" id="PF13592"/>
    </source>
</evidence>
<accession>A0ABV5BHI4</accession>
<dbReference type="InterPro" id="IPR025959">
    <property type="entry name" value="Winged_HTH_dom"/>
</dbReference>
<dbReference type="RefSeq" id="WP_375528828.1">
    <property type="nucleotide sequence ID" value="NZ_JBHILM010000060.1"/>
</dbReference>
<feature type="domain" description="Winged helix-turn helix" evidence="2">
    <location>
        <begin position="107"/>
        <end position="154"/>
    </location>
</feature>
<keyword evidence="4" id="KW-1185">Reference proteome</keyword>
<sequence>MEHQDTELQALTEAMNNEDNQRICERYKAVMLYLEGNNFTSIARSLGRTRQTVKSYIDIYRSNGIEGLGEAYYAMLSRKLDASQEAELKELLLNRRPLDVGLGDYYSWSINLIKQWIMREYGQSFSKRGISKLLQRLGFRFTKANFTLVSADPIANIRYTKVTFPSLKLMIKNARNSRIVYEDQSLALPYYLLQHGWYLEELDSWNAFNHQDAGKLSFLNGIRFLKNALRDHPAGALFAVMGFNRLERVSDFEPYLRKNPRLTLIFLPPYTPNLDPGDGSSGEEL</sequence>
<protein>
    <submittedName>
        <fullName evidence="3">Winged helix-turn-helix domain-containing protein</fullName>
    </submittedName>
</protein>
<organism evidence="3 4">
    <name type="scientific">Paenibacillus terreus</name>
    <dbReference type="NCBI Taxonomy" id="1387834"/>
    <lineage>
        <taxon>Bacteria</taxon>
        <taxon>Bacillati</taxon>
        <taxon>Bacillota</taxon>
        <taxon>Bacilli</taxon>
        <taxon>Bacillales</taxon>
        <taxon>Paenibacillaceae</taxon>
        <taxon>Paenibacillus</taxon>
    </lineage>
</organism>
<evidence type="ECO:0000313" key="4">
    <source>
        <dbReference type="Proteomes" id="UP001580407"/>
    </source>
</evidence>
<dbReference type="InterPro" id="IPR055247">
    <property type="entry name" value="InsJ-like_HTH"/>
</dbReference>
<evidence type="ECO:0000259" key="1">
    <source>
        <dbReference type="Pfam" id="PF13518"/>
    </source>
</evidence>
<comment type="caution">
    <text evidence="3">The sequence shown here is derived from an EMBL/GenBank/DDBJ whole genome shotgun (WGS) entry which is preliminary data.</text>
</comment>
<feature type="domain" description="Insertion element IS150 protein InsJ-like helix-turn-helix" evidence="1">
    <location>
        <begin position="25"/>
        <end position="68"/>
    </location>
</feature>
<reference evidence="3 4" key="1">
    <citation type="submission" date="2024-09" db="EMBL/GenBank/DDBJ databases">
        <authorList>
            <person name="Ruan L."/>
        </authorList>
    </citation>
    <scope>NUCLEOTIDE SEQUENCE [LARGE SCALE GENOMIC DNA]</scope>
    <source>
        <strain evidence="3 4">D33</strain>
    </source>
</reference>
<evidence type="ECO:0000313" key="3">
    <source>
        <dbReference type="EMBL" id="MFB5685171.1"/>
    </source>
</evidence>
<dbReference type="Pfam" id="PF13518">
    <property type="entry name" value="HTH_28"/>
    <property type="match status" value="1"/>
</dbReference>
<dbReference type="InterPro" id="IPR009057">
    <property type="entry name" value="Homeodomain-like_sf"/>
</dbReference>
<name>A0ABV5BHI4_9BACL</name>
<proteinExistence type="predicted"/>
<dbReference type="Pfam" id="PF13592">
    <property type="entry name" value="HTH_33"/>
    <property type="match status" value="1"/>
</dbReference>